<feature type="transmembrane region" description="Helical" evidence="7">
    <location>
        <begin position="119"/>
        <end position="138"/>
    </location>
</feature>
<dbReference type="EMBL" id="NPEF01000094">
    <property type="protein sequence ID" value="PJZ92929.1"/>
    <property type="molecule type" value="Genomic_DNA"/>
</dbReference>
<evidence type="ECO:0000256" key="5">
    <source>
        <dbReference type="ARBA" id="ARBA00023157"/>
    </source>
</evidence>
<feature type="transmembrane region" description="Helical" evidence="7">
    <location>
        <begin position="81"/>
        <end position="107"/>
    </location>
</feature>
<dbReference type="Proteomes" id="UP000232122">
    <property type="component" value="Unassembled WGS sequence"/>
</dbReference>
<accession>A0A2N0BQX3</accession>
<reference evidence="9 11" key="2">
    <citation type="journal article" date="2018" name="Microb. Genom.">
        <title>Deciphering the unexplored Leptospira diversity from soils uncovers genomic evolution to virulence.</title>
        <authorList>
            <person name="Thibeaux R."/>
            <person name="Iraola G."/>
            <person name="Ferres I."/>
            <person name="Bierque E."/>
            <person name="Girault D."/>
            <person name="Soupe-Gilbert M.E."/>
            <person name="Picardeau M."/>
            <person name="Goarant C."/>
        </authorList>
    </citation>
    <scope>NUCLEOTIDE SEQUENCE [LARGE SCALE GENOMIC DNA]</scope>
    <source>
        <strain evidence="9 11">ATI7-C-A5</strain>
    </source>
</reference>
<evidence type="ECO:0000256" key="2">
    <source>
        <dbReference type="ARBA" id="ARBA00022692"/>
    </source>
</evidence>
<evidence type="ECO:0000259" key="8">
    <source>
        <dbReference type="SMART" id="SM00752"/>
    </source>
</evidence>
<dbReference type="PANTHER" id="PTHR12639:SF7">
    <property type="entry name" value="HTTM DOMAIN-CONTAINING PROTEIN"/>
    <property type="match status" value="1"/>
</dbReference>
<reference evidence="10" key="1">
    <citation type="submission" date="2017-07" db="EMBL/GenBank/DDBJ databases">
        <title>Leptospira spp. isolated from tropical soils.</title>
        <authorList>
            <person name="Thibeaux R."/>
            <person name="Iraola G."/>
            <person name="Ferres I."/>
            <person name="Bierque E."/>
            <person name="Girault D."/>
            <person name="Soupe-Gilbert M.-E."/>
            <person name="Picardeau M."/>
            <person name="Goarant C."/>
        </authorList>
    </citation>
    <scope>NUCLEOTIDE SEQUENCE [LARGE SCALE GENOMIC DNA]</scope>
    <source>
        <strain evidence="10">ATI7-C-A5</strain>
    </source>
</reference>
<dbReference type="PANTHER" id="PTHR12639">
    <property type="entry name" value="VITAMIN K-DEPENDENT GAMMA-CARBOXYLASE"/>
    <property type="match status" value="1"/>
</dbReference>
<keyword evidence="2 7" id="KW-0812">Transmembrane</keyword>
<dbReference type="Pfam" id="PF05090">
    <property type="entry name" value="HTTM"/>
    <property type="match status" value="1"/>
</dbReference>
<accession>A0A2N0B8T8</accession>
<evidence type="ECO:0000313" key="9">
    <source>
        <dbReference type="EMBL" id="MDV6235422.1"/>
    </source>
</evidence>
<dbReference type="InterPro" id="IPR007782">
    <property type="entry name" value="VKG_COase"/>
</dbReference>
<comment type="caution">
    <text evidence="10">The sequence shown here is derived from an EMBL/GenBank/DDBJ whole genome shotgun (WGS) entry which is preliminary data.</text>
</comment>
<evidence type="ECO:0000256" key="6">
    <source>
        <dbReference type="ARBA" id="ARBA00023239"/>
    </source>
</evidence>
<feature type="domain" description="HTTM-like" evidence="8">
    <location>
        <begin position="14"/>
        <end position="279"/>
    </location>
</feature>
<gene>
    <name evidence="9" type="ORF">CH379_007250</name>
    <name evidence="10" type="ORF">CH379_10490</name>
</gene>
<feature type="transmembrane region" description="Helical" evidence="7">
    <location>
        <begin position="214"/>
        <end position="234"/>
    </location>
</feature>
<evidence type="ECO:0000256" key="7">
    <source>
        <dbReference type="SAM" id="Phobius"/>
    </source>
</evidence>
<evidence type="ECO:0000256" key="4">
    <source>
        <dbReference type="ARBA" id="ARBA00023136"/>
    </source>
</evidence>
<dbReference type="AlphaFoldDB" id="A0A2N0BQX3"/>
<dbReference type="RefSeq" id="WP_100745278.1">
    <property type="nucleotide sequence ID" value="NZ_NPEF02000008.1"/>
</dbReference>
<feature type="transmembrane region" description="Helical" evidence="7">
    <location>
        <begin position="54"/>
        <end position="74"/>
    </location>
</feature>
<keyword evidence="6" id="KW-0456">Lyase</keyword>
<feature type="transmembrane region" description="Helical" evidence="7">
    <location>
        <begin position="158"/>
        <end position="177"/>
    </location>
</feature>
<dbReference type="GO" id="GO:0008488">
    <property type="term" value="F:gamma-glutamyl carboxylase activity"/>
    <property type="evidence" value="ECO:0007669"/>
    <property type="project" value="InterPro"/>
</dbReference>
<evidence type="ECO:0000256" key="1">
    <source>
        <dbReference type="ARBA" id="ARBA00004127"/>
    </source>
</evidence>
<reference evidence="9" key="3">
    <citation type="submission" date="2023-10" db="EMBL/GenBank/DDBJ databases">
        <authorList>
            <person name="Picardeau M."/>
            <person name="Thibeaux R."/>
        </authorList>
    </citation>
    <scope>NUCLEOTIDE SEQUENCE</scope>
    <source>
        <strain evidence="9">ATI7-C-A5</strain>
    </source>
</reference>
<dbReference type="GO" id="GO:0019842">
    <property type="term" value="F:vitamin binding"/>
    <property type="evidence" value="ECO:0007669"/>
    <property type="project" value="TreeGrafter"/>
</dbReference>
<feature type="transmembrane region" description="Helical" evidence="7">
    <location>
        <begin position="241"/>
        <end position="258"/>
    </location>
</feature>
<keyword evidence="3 7" id="KW-1133">Transmembrane helix</keyword>
<proteinExistence type="predicted"/>
<feature type="transmembrane region" description="Helical" evidence="7">
    <location>
        <begin position="264"/>
        <end position="287"/>
    </location>
</feature>
<evidence type="ECO:0000256" key="3">
    <source>
        <dbReference type="ARBA" id="ARBA00022989"/>
    </source>
</evidence>
<comment type="subcellular location">
    <subcellularLocation>
        <location evidence="1">Endomembrane system</location>
        <topology evidence="1">Multi-pass membrane protein</topology>
    </subcellularLocation>
</comment>
<dbReference type="Pfam" id="PF22777">
    <property type="entry name" value="VKGC_lumenal_dom"/>
    <property type="match status" value="1"/>
</dbReference>
<organism evidence="10">
    <name type="scientific">Leptospira ellisii</name>
    <dbReference type="NCBI Taxonomy" id="2023197"/>
    <lineage>
        <taxon>Bacteria</taxon>
        <taxon>Pseudomonadati</taxon>
        <taxon>Spirochaetota</taxon>
        <taxon>Spirochaetia</taxon>
        <taxon>Leptospirales</taxon>
        <taxon>Leptospiraceae</taxon>
        <taxon>Leptospira</taxon>
    </lineage>
</organism>
<dbReference type="GO" id="GO:0012505">
    <property type="term" value="C:endomembrane system"/>
    <property type="evidence" value="ECO:0007669"/>
    <property type="project" value="UniProtKB-SubCell"/>
</dbReference>
<protein>
    <submittedName>
        <fullName evidence="10">Gamma-glutamyl carboxylase</fullName>
    </submittedName>
    <submittedName>
        <fullName evidence="9">HTTM domain-containing protein</fullName>
    </submittedName>
</protein>
<dbReference type="OrthoDB" id="341137at2"/>
<evidence type="ECO:0000313" key="10">
    <source>
        <dbReference type="EMBL" id="PJZ92929.1"/>
    </source>
</evidence>
<dbReference type="InterPro" id="IPR011020">
    <property type="entry name" value="HTTM-like"/>
</dbReference>
<name>A0A2N0BQX3_9LEPT</name>
<keyword evidence="4 7" id="KW-0472">Membrane</keyword>
<feature type="transmembrane region" description="Helical" evidence="7">
    <location>
        <begin position="356"/>
        <end position="377"/>
    </location>
</feature>
<evidence type="ECO:0000313" key="11">
    <source>
        <dbReference type="Proteomes" id="UP000232122"/>
    </source>
</evidence>
<dbReference type="InterPro" id="IPR053935">
    <property type="entry name" value="VKGC_lumenal_dom"/>
</dbReference>
<feature type="transmembrane region" description="Helical" evidence="7">
    <location>
        <begin position="20"/>
        <end position="42"/>
    </location>
</feature>
<dbReference type="EMBL" id="NPEF02000008">
    <property type="protein sequence ID" value="MDV6235422.1"/>
    <property type="molecule type" value="Genomic_DNA"/>
</dbReference>
<dbReference type="SMART" id="SM00752">
    <property type="entry name" value="HTTM"/>
    <property type="match status" value="1"/>
</dbReference>
<keyword evidence="5" id="KW-1015">Disulfide bond</keyword>
<keyword evidence="11" id="KW-1185">Reference proteome</keyword>
<sequence>MREKLISNLFFRGSKTAPAWSLGIYRIVLGFLLFILAFRYFSHGWIDKYFLEPQFHFKFFGFSWIGIAPAWILYPMFVSLLFFSLFICLGIFYRISVLCYFLIFSYVNLLEVAVYLNHYYLICLLLFLLVWIPADRAFNLFHIFRIFKNKSIQETESIPAWGLYLLRFQIGVVYFFGGIGKLGPDWLINAQPVRIWLLRNSDLPIFGPTLSMPITGYLFSYAGLFFDLSAPFLLLNRKTRALGYILVLIFHFLTWKLFPIGMFPWVMALGATLFFSPTWPLDLFGFLKSRSMIPDRENILHFLWTRFPIHFRKSFIRILESFLSFLEGKSAESEAYLAGKFGELRRKSGALFSDRSLRYFWIGYVLLQILFPLRHFLYPGNHLWTEQGFRFAWQIMLVQKNGIASFRVVNQQTGETNVILPESHLNEIQRIMMSYQPDMILQFAHWIGKNEKERTGQDVSVYADVMVSLNGRKSQILIDPDRDLTKVENTLFNKEWVLSGDEE</sequence>
<dbReference type="InterPro" id="IPR053934">
    <property type="entry name" value="HTTM_dom"/>
</dbReference>